<dbReference type="Proteomes" id="UP000291236">
    <property type="component" value="Chromosome"/>
</dbReference>
<protein>
    <submittedName>
        <fullName evidence="1">Uncharacterized protein</fullName>
    </submittedName>
</protein>
<dbReference type="KEGG" id="sbf:JCM31447_21820"/>
<dbReference type="RefSeq" id="WP_130610180.1">
    <property type="nucleotide sequence ID" value="NZ_AP019368.1"/>
</dbReference>
<organism evidence="1 2">
    <name type="scientific">Fluviispira sanaruensis</name>
    <dbReference type="NCBI Taxonomy" id="2493639"/>
    <lineage>
        <taxon>Bacteria</taxon>
        <taxon>Pseudomonadati</taxon>
        <taxon>Bdellovibrionota</taxon>
        <taxon>Oligoflexia</taxon>
        <taxon>Silvanigrellales</taxon>
        <taxon>Silvanigrellaceae</taxon>
        <taxon>Fluviispira</taxon>
    </lineage>
</organism>
<sequence>MLEVIGHKALGILSDYILSKFKNFVIDKWSSYRVNVFLNTLCKELIVSSSNVLENDVKKMIDEIINDDIKSEILFESYRKVFMSASKNIGPRVIAILTSKIISENRIATQYEEQMFLVSESLIDLELKELGNFLNENLYSYDNNKGIVYIEIDKEQVDLNREYEIQILDLTEFYGVWAVKAKNLGIICDTLKESVSRYYEDSERHIDEDGTIKTFTWNIRVNTTFKEFGELIKKSSYD</sequence>
<dbReference type="AlphaFoldDB" id="A0A4P2VNK9"/>
<keyword evidence="2" id="KW-1185">Reference proteome</keyword>
<accession>A0A4P2VNK9</accession>
<gene>
    <name evidence="1" type="ORF">JCM31447_21820</name>
</gene>
<evidence type="ECO:0000313" key="2">
    <source>
        <dbReference type="Proteomes" id="UP000291236"/>
    </source>
</evidence>
<reference evidence="1 2" key="1">
    <citation type="submission" date="2018-12" db="EMBL/GenBank/DDBJ databases">
        <title>Rubrispira sanarue gen. nov., sp., nov., a member of the order Silvanigrellales, isolated from a brackish lake in Hamamatsu Japan.</title>
        <authorList>
            <person name="Maejima Y."/>
            <person name="Iino T."/>
            <person name="Muraguchi Y."/>
            <person name="Fukuda K."/>
            <person name="Nojiri H."/>
            <person name="Ohkuma M."/>
            <person name="Moriuchi R."/>
            <person name="Dohra H."/>
            <person name="Kimbara K."/>
            <person name="Shintani M."/>
        </authorList>
    </citation>
    <scope>NUCLEOTIDE SEQUENCE [LARGE SCALE GENOMIC DNA]</scope>
    <source>
        <strain evidence="1 2">RF1110005</strain>
    </source>
</reference>
<dbReference type="OrthoDB" id="9093577at2"/>
<evidence type="ECO:0000313" key="1">
    <source>
        <dbReference type="EMBL" id="BBH53734.1"/>
    </source>
</evidence>
<name>A0A4P2VNK9_FLUSA</name>
<dbReference type="EMBL" id="AP019368">
    <property type="protein sequence ID" value="BBH53734.1"/>
    <property type="molecule type" value="Genomic_DNA"/>
</dbReference>
<proteinExistence type="predicted"/>